<evidence type="ECO:0000256" key="1">
    <source>
        <dbReference type="ARBA" id="ARBA00004651"/>
    </source>
</evidence>
<feature type="domain" description="DUF4131" evidence="8">
    <location>
        <begin position="30"/>
        <end position="191"/>
    </location>
</feature>
<dbReference type="Pfam" id="PF13567">
    <property type="entry name" value="DUF4131"/>
    <property type="match status" value="1"/>
</dbReference>
<feature type="transmembrane region" description="Helical" evidence="6">
    <location>
        <begin position="328"/>
        <end position="349"/>
    </location>
</feature>
<feature type="transmembrane region" description="Helical" evidence="6">
    <location>
        <begin position="415"/>
        <end position="438"/>
    </location>
</feature>
<evidence type="ECO:0000256" key="3">
    <source>
        <dbReference type="ARBA" id="ARBA00022692"/>
    </source>
</evidence>
<dbReference type="PANTHER" id="PTHR30619">
    <property type="entry name" value="DNA INTERNALIZATION/COMPETENCE PROTEIN COMEC/REC2"/>
    <property type="match status" value="1"/>
</dbReference>
<dbReference type="InterPro" id="IPR052159">
    <property type="entry name" value="Competence_DNA_uptake"/>
</dbReference>
<organism evidence="9 10">
    <name type="scientific">Megasphaera elsdenii</name>
    <dbReference type="NCBI Taxonomy" id="907"/>
    <lineage>
        <taxon>Bacteria</taxon>
        <taxon>Bacillati</taxon>
        <taxon>Bacillota</taxon>
        <taxon>Negativicutes</taxon>
        <taxon>Veillonellales</taxon>
        <taxon>Veillonellaceae</taxon>
        <taxon>Megasphaera</taxon>
    </lineage>
</organism>
<dbReference type="RefSeq" id="WP_027894806.1">
    <property type="nucleotide sequence ID" value="NZ_CP027569.1"/>
</dbReference>
<proteinExistence type="predicted"/>
<protein>
    <submittedName>
        <fullName evidence="9">DUF4131 domain-containing protein</fullName>
    </submittedName>
</protein>
<dbReference type="InterPro" id="IPR025405">
    <property type="entry name" value="DUF4131"/>
</dbReference>
<feature type="transmembrane region" description="Helical" evidence="6">
    <location>
        <begin position="286"/>
        <end position="308"/>
    </location>
</feature>
<dbReference type="Pfam" id="PF03772">
    <property type="entry name" value="Competence"/>
    <property type="match status" value="1"/>
</dbReference>
<dbReference type="OrthoDB" id="9761531at2"/>
<keyword evidence="2" id="KW-1003">Cell membrane</keyword>
<feature type="transmembrane region" description="Helical" evidence="6">
    <location>
        <begin position="32"/>
        <end position="50"/>
    </location>
</feature>
<dbReference type="AlphaFoldDB" id="A0A2S0M415"/>
<sequence length="703" mass="76823">MMGHNIKPEWVSLSLVLALATGMILADAFTLPLILWLFIFCLALSGIFFFRSRSRVVLSVCLFLVALVLGAGRLQLEANRYEALPHQAVGAKLTVEGTLQERRSTYATEKGLVGRYVMQVRRYAYAGEEDVQPGSGCAYVTLPEPQVLGSTVVVTGDSRPLTYYKNDGMYDAFHRDREKAIWLRLFADDGKKVSVTAPPGRWDSFLQALRQALTGRYEAVLGESYAPVLASLLFGGHYDELPPGLLESFSTTGLIHILSVSGSHVALLLAVIQLMGRALGLRPRGLCLVSVSFLFLYGALSDFSSPVVRASLMGAASALSLTVRREYLAGHALALAMAAMLIYSPYLVFDLSFRLSCGASAGIILFQRPVSAWFSALPAFLRDCLTVCVAAQILVVPLLFSAFFSFPVYSLVANILVAPALDLVMVLGLLASVLSLLWGVGADMVLWLIKPLLALALKGNAFIAALPGSRFWGGQPSVLAVLAWYLVVAFGFCPAFRRRIGPGLALCLAAAWFLRPSGPEVLVLDAGRDQVTAVIYEDKSADIWYNKSRFANPDQAAVVVTPALRAQGVFRLRQCRVDGDGAGYTLALLRRHFDFLPEQGAEDVPFRCLPSASSAFPDGPLCLEFRSLAGWNGRDFPVSAMATIVYASRRGDEALTEWGETAAFHGRPCYTPGRDGQIRLYRWRGQWQVATFDEEQSWNIRNI</sequence>
<dbReference type="PANTHER" id="PTHR30619:SF1">
    <property type="entry name" value="RECOMBINATION PROTEIN 2"/>
    <property type="match status" value="1"/>
</dbReference>
<dbReference type="EMBL" id="CP027569">
    <property type="protein sequence ID" value="AVO26196.1"/>
    <property type="molecule type" value="Genomic_DNA"/>
</dbReference>
<dbReference type="InterPro" id="IPR004477">
    <property type="entry name" value="ComEC_N"/>
</dbReference>
<dbReference type="NCBIfam" id="TIGR00360">
    <property type="entry name" value="ComEC_N-term"/>
    <property type="match status" value="1"/>
</dbReference>
<feature type="transmembrane region" description="Helical" evidence="6">
    <location>
        <begin position="253"/>
        <end position="274"/>
    </location>
</feature>
<feature type="transmembrane region" description="Helical" evidence="6">
    <location>
        <begin position="384"/>
        <end position="409"/>
    </location>
</feature>
<feature type="transmembrane region" description="Helical" evidence="6">
    <location>
        <begin position="478"/>
        <end position="496"/>
    </location>
</feature>
<feature type="domain" description="ComEC/Rec2-related protein" evidence="7">
    <location>
        <begin position="236"/>
        <end position="493"/>
    </location>
</feature>
<evidence type="ECO:0000256" key="5">
    <source>
        <dbReference type="ARBA" id="ARBA00023136"/>
    </source>
</evidence>
<evidence type="ECO:0000313" key="10">
    <source>
        <dbReference type="Proteomes" id="UP000238358"/>
    </source>
</evidence>
<evidence type="ECO:0000313" key="9">
    <source>
        <dbReference type="EMBL" id="AVO26196.1"/>
    </source>
</evidence>
<evidence type="ECO:0000256" key="2">
    <source>
        <dbReference type="ARBA" id="ARBA00022475"/>
    </source>
</evidence>
<feature type="transmembrane region" description="Helical" evidence="6">
    <location>
        <begin position="445"/>
        <end position="466"/>
    </location>
</feature>
<evidence type="ECO:0000259" key="8">
    <source>
        <dbReference type="Pfam" id="PF13567"/>
    </source>
</evidence>
<feature type="transmembrane region" description="Helical" evidence="6">
    <location>
        <begin position="57"/>
        <end position="76"/>
    </location>
</feature>
<accession>A0A2S0M415</accession>
<evidence type="ECO:0000256" key="6">
    <source>
        <dbReference type="SAM" id="Phobius"/>
    </source>
</evidence>
<reference evidence="9 10" key="1">
    <citation type="journal article" date="2018" name="Genome Announc.">
        <title>Complete genomes of two Megasphaera elsdenii strains, NCIMB 702410 and ATCC 25940.</title>
        <authorList>
            <person name="Hatmaker E.A."/>
            <person name="O'Dell K."/>
            <person name="Riley L.A."/>
            <person name="Klingeman D.M."/>
            <person name="Guss A.M."/>
        </authorList>
    </citation>
    <scope>NUCLEOTIDE SEQUENCE [LARGE SCALE GENOMIC DNA]</scope>
    <source>
        <strain evidence="9 10">NCIMB702410</strain>
    </source>
</reference>
<keyword evidence="5 6" id="KW-0472">Membrane</keyword>
<dbReference type="Proteomes" id="UP000238358">
    <property type="component" value="Chromosome"/>
</dbReference>
<keyword evidence="3 6" id="KW-0812">Transmembrane</keyword>
<comment type="subcellular location">
    <subcellularLocation>
        <location evidence="1">Cell membrane</location>
        <topology evidence="1">Multi-pass membrane protein</topology>
    </subcellularLocation>
</comment>
<dbReference type="GO" id="GO:0005886">
    <property type="term" value="C:plasma membrane"/>
    <property type="evidence" value="ECO:0007669"/>
    <property type="project" value="UniProtKB-SubCell"/>
</dbReference>
<evidence type="ECO:0000259" key="7">
    <source>
        <dbReference type="Pfam" id="PF03772"/>
    </source>
</evidence>
<keyword evidence="4 6" id="KW-1133">Transmembrane helix</keyword>
<evidence type="ECO:0000256" key="4">
    <source>
        <dbReference type="ARBA" id="ARBA00022989"/>
    </source>
</evidence>
<name>A0A2S0M415_MEGEL</name>
<gene>
    <name evidence="9" type="ORF">C6Y28_00345</name>
</gene>